<protein>
    <recommendedName>
        <fullName evidence="5">Transposase MuDR plant domain-containing protein</fullName>
    </recommendedName>
</protein>
<dbReference type="PANTHER" id="PTHR31973">
    <property type="entry name" value="POLYPROTEIN, PUTATIVE-RELATED"/>
    <property type="match status" value="1"/>
</dbReference>
<dbReference type="InterPro" id="IPR058594">
    <property type="entry name" value="PB1-like_dom_pln"/>
</dbReference>
<evidence type="ECO:0000313" key="4">
    <source>
        <dbReference type="Proteomes" id="UP000596660"/>
    </source>
</evidence>
<dbReference type="Pfam" id="PF03108">
    <property type="entry name" value="DBD_Tnp_Mut"/>
    <property type="match status" value="1"/>
</dbReference>
<dbReference type="OMA" id="ARWIGET"/>
<feature type="domain" description="Transposase MuDR plant" evidence="1">
    <location>
        <begin position="289"/>
        <end position="351"/>
    </location>
</feature>
<name>A0A803KTH1_CHEQI</name>
<dbReference type="PANTHER" id="PTHR31973:SF197">
    <property type="entry name" value="SWIM-TYPE DOMAIN-CONTAINING PROTEIN"/>
    <property type="match status" value="1"/>
</dbReference>
<proteinExistence type="predicted"/>
<dbReference type="EnsemblPlants" id="AUR62002329-RA">
    <property type="protein sequence ID" value="AUR62002329-RA:cds"/>
    <property type="gene ID" value="AUR62002329"/>
</dbReference>
<accession>A0A803KTH1</accession>
<evidence type="ECO:0000259" key="1">
    <source>
        <dbReference type="Pfam" id="PF03108"/>
    </source>
</evidence>
<sequence length="454" mass="52198">MMSGWEFGESSEQKKAKMAKLTSAQEMDLNPCLVVHHGGEWKISSGAFYVGGKINVFDNLPDNIDGHYVKGLIEGLGYNDIVKLHFLDPKKDLNSGIRYLSFESRLCDPFLSLLLEYRLIHIYTKHDQPATPLFNHGRRGQFMSLLTDNNVSEVIGERIQTPRVTQPFTVDENVFEPTQIPRATQSDIDYDTEGTNEDDEEFVKARDDIAMDKKNQHSYEDELDMLRKVAASKGLGEIRTDFEEFSDIESPNESEDDDDCGYLVAPPNNKVRKVAKAKDDECIEDFFPGQQFDNPAAFKQAVKNHSIKLGRNIPFTKNDKQRVGAECENKLKRCPWIIWASWDRNKTHFTVKSHVSQHKCGRSPRVKKMSARWIGETYQNQFKVNPYMRLHDIIELIWLDWGIRVSKYMAFRARKRGQSIIIGEYKEQYELLPRCCSTKNGEPRVAEGPICLLS</sequence>
<dbReference type="Gramene" id="AUR62002329-RA">
    <property type="protein sequence ID" value="AUR62002329-RA:cds"/>
    <property type="gene ID" value="AUR62002329"/>
</dbReference>
<evidence type="ECO:0008006" key="5">
    <source>
        <dbReference type="Google" id="ProtNLM"/>
    </source>
</evidence>
<evidence type="ECO:0000259" key="2">
    <source>
        <dbReference type="Pfam" id="PF26130"/>
    </source>
</evidence>
<feature type="domain" description="PB1-like" evidence="2">
    <location>
        <begin position="32"/>
        <end position="126"/>
    </location>
</feature>
<reference evidence="3" key="2">
    <citation type="submission" date="2021-03" db="UniProtKB">
        <authorList>
            <consortium name="EnsemblPlants"/>
        </authorList>
    </citation>
    <scope>IDENTIFICATION</scope>
</reference>
<dbReference type="Proteomes" id="UP000596660">
    <property type="component" value="Unplaced"/>
</dbReference>
<dbReference type="Pfam" id="PF26130">
    <property type="entry name" value="PB1-like"/>
    <property type="match status" value="1"/>
</dbReference>
<organism evidence="3 4">
    <name type="scientific">Chenopodium quinoa</name>
    <name type="common">Quinoa</name>
    <dbReference type="NCBI Taxonomy" id="63459"/>
    <lineage>
        <taxon>Eukaryota</taxon>
        <taxon>Viridiplantae</taxon>
        <taxon>Streptophyta</taxon>
        <taxon>Embryophyta</taxon>
        <taxon>Tracheophyta</taxon>
        <taxon>Spermatophyta</taxon>
        <taxon>Magnoliopsida</taxon>
        <taxon>eudicotyledons</taxon>
        <taxon>Gunneridae</taxon>
        <taxon>Pentapetalae</taxon>
        <taxon>Caryophyllales</taxon>
        <taxon>Chenopodiaceae</taxon>
        <taxon>Chenopodioideae</taxon>
        <taxon>Atripliceae</taxon>
        <taxon>Chenopodium</taxon>
    </lineage>
</organism>
<dbReference type="AlphaFoldDB" id="A0A803KTH1"/>
<evidence type="ECO:0000313" key="3">
    <source>
        <dbReference type="EnsemblPlants" id="AUR62002329-RA:cds"/>
    </source>
</evidence>
<dbReference type="InterPro" id="IPR004332">
    <property type="entry name" value="Transposase_MuDR"/>
</dbReference>
<keyword evidence="4" id="KW-1185">Reference proteome</keyword>
<reference evidence="3" key="1">
    <citation type="journal article" date="2017" name="Nature">
        <title>The genome of Chenopodium quinoa.</title>
        <authorList>
            <person name="Jarvis D.E."/>
            <person name="Ho Y.S."/>
            <person name="Lightfoot D.J."/>
            <person name="Schmoeckel S.M."/>
            <person name="Li B."/>
            <person name="Borm T.J.A."/>
            <person name="Ohyanagi H."/>
            <person name="Mineta K."/>
            <person name="Michell C.T."/>
            <person name="Saber N."/>
            <person name="Kharbatia N.M."/>
            <person name="Rupper R.R."/>
            <person name="Sharp A.R."/>
            <person name="Dally N."/>
            <person name="Boughton B.A."/>
            <person name="Woo Y.H."/>
            <person name="Gao G."/>
            <person name="Schijlen E.G.W.M."/>
            <person name="Guo X."/>
            <person name="Momin A.A."/>
            <person name="Negrao S."/>
            <person name="Al-Babili S."/>
            <person name="Gehring C."/>
            <person name="Roessner U."/>
            <person name="Jung C."/>
            <person name="Murphy K."/>
            <person name="Arold S.T."/>
            <person name="Gojobori T."/>
            <person name="van der Linden C.G."/>
            <person name="van Loo E.N."/>
            <person name="Jellen E.N."/>
            <person name="Maughan P.J."/>
            <person name="Tester M."/>
        </authorList>
    </citation>
    <scope>NUCLEOTIDE SEQUENCE [LARGE SCALE GENOMIC DNA]</scope>
    <source>
        <strain evidence="3">cv. PI 614886</strain>
    </source>
</reference>